<dbReference type="STRING" id="1285242.A6A04_06900"/>
<proteinExistence type="predicted"/>
<comment type="caution">
    <text evidence="3">The sequence shown here is derived from an EMBL/GenBank/DDBJ whole genome shotgun (WGS) entry which is preliminary data.</text>
</comment>
<accession>A0A178MC72</accession>
<feature type="compositionally biased region" description="Basic and acidic residues" evidence="1">
    <location>
        <begin position="27"/>
        <end position="40"/>
    </location>
</feature>
<gene>
    <name evidence="3" type="ORF">A6A04_06900</name>
</gene>
<protein>
    <recommendedName>
        <fullName evidence="5">Flagellar protein FliL</fullName>
    </recommendedName>
</protein>
<evidence type="ECO:0008006" key="5">
    <source>
        <dbReference type="Google" id="ProtNLM"/>
    </source>
</evidence>
<feature type="region of interest" description="Disordered" evidence="1">
    <location>
        <begin position="24"/>
        <end position="49"/>
    </location>
</feature>
<keyword evidence="2" id="KW-0732">Signal</keyword>
<feature type="signal peptide" evidence="2">
    <location>
        <begin position="1"/>
        <end position="23"/>
    </location>
</feature>
<evidence type="ECO:0000313" key="4">
    <source>
        <dbReference type="Proteomes" id="UP000078428"/>
    </source>
</evidence>
<evidence type="ECO:0000256" key="1">
    <source>
        <dbReference type="SAM" id="MobiDB-lite"/>
    </source>
</evidence>
<evidence type="ECO:0000313" key="3">
    <source>
        <dbReference type="EMBL" id="OAN45618.1"/>
    </source>
</evidence>
<keyword evidence="4" id="KW-1185">Reference proteome</keyword>
<organism evidence="3 4">
    <name type="scientific">Paramagnetospirillum marisnigri</name>
    <dbReference type="NCBI Taxonomy" id="1285242"/>
    <lineage>
        <taxon>Bacteria</taxon>
        <taxon>Pseudomonadati</taxon>
        <taxon>Pseudomonadota</taxon>
        <taxon>Alphaproteobacteria</taxon>
        <taxon>Rhodospirillales</taxon>
        <taxon>Magnetospirillaceae</taxon>
        <taxon>Paramagnetospirillum</taxon>
    </lineage>
</organism>
<reference evidence="3 4" key="1">
    <citation type="submission" date="2016-04" db="EMBL/GenBank/DDBJ databases">
        <title>Draft genome sequence of freshwater magnetotactic bacteria Magnetospirillum marisnigri SP-1 and Magnetospirillum moscoviense BB-1.</title>
        <authorList>
            <person name="Koziaeva V."/>
            <person name="Dziuba M.V."/>
            <person name="Ivanov T.M."/>
            <person name="Kuznetsov B."/>
            <person name="Grouzdev D.S."/>
        </authorList>
    </citation>
    <scope>NUCLEOTIDE SEQUENCE [LARGE SCALE GENOMIC DNA]</scope>
    <source>
        <strain evidence="3 4">SP-1</strain>
    </source>
</reference>
<dbReference type="Proteomes" id="UP000078428">
    <property type="component" value="Unassembled WGS sequence"/>
</dbReference>
<dbReference type="EMBL" id="LWQT01000098">
    <property type="protein sequence ID" value="OAN45618.1"/>
    <property type="molecule type" value="Genomic_DNA"/>
</dbReference>
<name>A0A178MC72_9PROT</name>
<evidence type="ECO:0000256" key="2">
    <source>
        <dbReference type="SAM" id="SignalP"/>
    </source>
</evidence>
<dbReference type="AlphaFoldDB" id="A0A178MC72"/>
<sequence length="144" mass="16207">MIMQRRTVVLGLCGLAFARPALASGGGDKKDEKKKDDKKPGQLPIPGKGQRYVRLPTIVLELWDRDGNFRMSSVDLLLLVHEDAKLAEKQLSEKMKRQLNATPYEEYMASNPAPMIKATMLDLARKEPGGDKIIDLLINKMIFR</sequence>
<feature type="chain" id="PRO_5008091838" description="Flagellar protein FliL" evidence="2">
    <location>
        <begin position="24"/>
        <end position="144"/>
    </location>
</feature>